<evidence type="ECO:0000313" key="4">
    <source>
        <dbReference type="Proteomes" id="UP000177369"/>
    </source>
</evidence>
<protein>
    <recommendedName>
        <fullName evidence="2">PIN domain-containing protein</fullName>
    </recommendedName>
</protein>
<sequence>MINLVLDSSAVAKWFFPEEQSNVALKIREDFLTKKITISAPTLIFYEVNNILKTAVKSLRIEKEKAINAYGGFLNLGIIVYSTKDLLENTLDEAVNLDISSYDASYIVLANYLKAPLFTADQKLLKKAESRFVKNLKTYPA</sequence>
<feature type="domain" description="PIN" evidence="2">
    <location>
        <begin position="5"/>
        <end position="128"/>
    </location>
</feature>
<organism evidence="3 4">
    <name type="scientific">Candidatus Curtissbacteria bacterium RIFCSPHIGHO2_02_FULL_40_16b</name>
    <dbReference type="NCBI Taxonomy" id="1797714"/>
    <lineage>
        <taxon>Bacteria</taxon>
        <taxon>Candidatus Curtissiibacteriota</taxon>
    </lineage>
</organism>
<dbReference type="EMBL" id="MFBD01000040">
    <property type="protein sequence ID" value="OGD87995.1"/>
    <property type="molecule type" value="Genomic_DNA"/>
</dbReference>
<dbReference type="STRING" id="1797714.A3D04_02945"/>
<keyword evidence="1" id="KW-0460">Magnesium</keyword>
<dbReference type="SUPFAM" id="SSF88723">
    <property type="entry name" value="PIN domain-like"/>
    <property type="match status" value="1"/>
</dbReference>
<comment type="caution">
    <text evidence="3">The sequence shown here is derived from an EMBL/GenBank/DDBJ whole genome shotgun (WGS) entry which is preliminary data.</text>
</comment>
<dbReference type="InterPro" id="IPR002716">
    <property type="entry name" value="PIN_dom"/>
</dbReference>
<dbReference type="InterPro" id="IPR029060">
    <property type="entry name" value="PIN-like_dom_sf"/>
</dbReference>
<evidence type="ECO:0000313" key="3">
    <source>
        <dbReference type="EMBL" id="OGD87995.1"/>
    </source>
</evidence>
<dbReference type="CDD" id="cd09873">
    <property type="entry name" value="PIN_Pae0151-like"/>
    <property type="match status" value="1"/>
</dbReference>
<reference evidence="3 4" key="1">
    <citation type="journal article" date="2016" name="Nat. Commun.">
        <title>Thousands of microbial genomes shed light on interconnected biogeochemical processes in an aquifer system.</title>
        <authorList>
            <person name="Anantharaman K."/>
            <person name="Brown C.T."/>
            <person name="Hug L.A."/>
            <person name="Sharon I."/>
            <person name="Castelle C.J."/>
            <person name="Probst A.J."/>
            <person name="Thomas B.C."/>
            <person name="Singh A."/>
            <person name="Wilkins M.J."/>
            <person name="Karaoz U."/>
            <person name="Brodie E.L."/>
            <person name="Williams K.H."/>
            <person name="Hubbard S.S."/>
            <person name="Banfield J.F."/>
        </authorList>
    </citation>
    <scope>NUCLEOTIDE SEQUENCE [LARGE SCALE GENOMIC DNA]</scope>
</reference>
<dbReference type="AlphaFoldDB" id="A0A1F5G841"/>
<proteinExistence type="predicted"/>
<evidence type="ECO:0000259" key="2">
    <source>
        <dbReference type="Pfam" id="PF01850"/>
    </source>
</evidence>
<dbReference type="Proteomes" id="UP000177369">
    <property type="component" value="Unassembled WGS sequence"/>
</dbReference>
<dbReference type="InterPro" id="IPR044153">
    <property type="entry name" value="PIN_Pae0151-like"/>
</dbReference>
<evidence type="ECO:0000256" key="1">
    <source>
        <dbReference type="ARBA" id="ARBA00022842"/>
    </source>
</evidence>
<name>A0A1F5G841_9BACT</name>
<accession>A0A1F5G841</accession>
<dbReference type="PANTHER" id="PTHR35901:SF1">
    <property type="entry name" value="EXONUCLEASE VAPC9"/>
    <property type="match status" value="1"/>
</dbReference>
<dbReference type="Gene3D" id="3.40.50.1010">
    <property type="entry name" value="5'-nuclease"/>
    <property type="match status" value="1"/>
</dbReference>
<dbReference type="Pfam" id="PF01850">
    <property type="entry name" value="PIN"/>
    <property type="match status" value="1"/>
</dbReference>
<dbReference type="PANTHER" id="PTHR35901">
    <property type="entry name" value="RIBONUCLEASE VAPC3"/>
    <property type="match status" value="1"/>
</dbReference>
<gene>
    <name evidence="3" type="ORF">A3D04_02945</name>
</gene>
<dbReference type="InterPro" id="IPR051619">
    <property type="entry name" value="TypeII_TA_RNase_PINc/VapC"/>
</dbReference>